<organism evidence="1 2">
    <name type="scientific">Pleurodeles waltl</name>
    <name type="common">Iberian ribbed newt</name>
    <dbReference type="NCBI Taxonomy" id="8319"/>
    <lineage>
        <taxon>Eukaryota</taxon>
        <taxon>Metazoa</taxon>
        <taxon>Chordata</taxon>
        <taxon>Craniata</taxon>
        <taxon>Vertebrata</taxon>
        <taxon>Euteleostomi</taxon>
        <taxon>Amphibia</taxon>
        <taxon>Batrachia</taxon>
        <taxon>Caudata</taxon>
        <taxon>Salamandroidea</taxon>
        <taxon>Salamandridae</taxon>
        <taxon>Pleurodelinae</taxon>
        <taxon>Pleurodeles</taxon>
    </lineage>
</organism>
<sequence>MPDSHMPSIQDVCEKVQASQEKAKSRYDDLKKVKEVDFAIGDRVFLIRGKMCYIEIGVLCSREVRGVTRTPGCVCGACARGELLAVTISLRMTIDCYHDSCYLACPSAPKIIIAFIIIVGSSRDHELVPLPLLFTLQEIQVFGTMVWLAWSLRGS</sequence>
<keyword evidence="2" id="KW-1185">Reference proteome</keyword>
<name>A0AAV7U3Y6_PLEWA</name>
<dbReference type="AlphaFoldDB" id="A0AAV7U3Y6"/>
<evidence type="ECO:0000313" key="2">
    <source>
        <dbReference type="Proteomes" id="UP001066276"/>
    </source>
</evidence>
<reference evidence="1" key="1">
    <citation type="journal article" date="2022" name="bioRxiv">
        <title>Sequencing and chromosome-scale assembly of the giantPleurodeles waltlgenome.</title>
        <authorList>
            <person name="Brown T."/>
            <person name="Elewa A."/>
            <person name="Iarovenko S."/>
            <person name="Subramanian E."/>
            <person name="Araus A.J."/>
            <person name="Petzold A."/>
            <person name="Susuki M."/>
            <person name="Suzuki K.-i.T."/>
            <person name="Hayashi T."/>
            <person name="Toyoda A."/>
            <person name="Oliveira C."/>
            <person name="Osipova E."/>
            <person name="Leigh N.D."/>
            <person name="Simon A."/>
            <person name="Yun M.H."/>
        </authorList>
    </citation>
    <scope>NUCLEOTIDE SEQUENCE</scope>
    <source>
        <strain evidence="1">20211129_DDA</strain>
        <tissue evidence="1">Liver</tissue>
    </source>
</reference>
<dbReference type="EMBL" id="JANPWB010000005">
    <property type="protein sequence ID" value="KAJ1183769.1"/>
    <property type="molecule type" value="Genomic_DNA"/>
</dbReference>
<gene>
    <name evidence="1" type="ORF">NDU88_000583</name>
</gene>
<dbReference type="Proteomes" id="UP001066276">
    <property type="component" value="Chromosome 3_1"/>
</dbReference>
<comment type="caution">
    <text evidence="1">The sequence shown here is derived from an EMBL/GenBank/DDBJ whole genome shotgun (WGS) entry which is preliminary data.</text>
</comment>
<protein>
    <submittedName>
        <fullName evidence="1">Uncharacterized protein</fullName>
    </submittedName>
</protein>
<accession>A0AAV7U3Y6</accession>
<evidence type="ECO:0000313" key="1">
    <source>
        <dbReference type="EMBL" id="KAJ1183769.1"/>
    </source>
</evidence>
<proteinExistence type="predicted"/>